<dbReference type="InterPro" id="IPR044843">
    <property type="entry name" value="Trans_IPPS_bact-type"/>
</dbReference>
<sequence>MAAPRLRETDERTQPSPLARYTAVATAGAAVVIRHYSTSFGLACRLLGPGKREEIENVYALVRIADEAVDGAAAEAGLSTEAILDQLDRLQEEVSSAIAVGYSTNPVVHAFAGTARRAGIGAELIEPFFASMRRDCDPHGHSDASLGAYIYGSAEVVGLMCLRVFLAGLSVLPAERGRLEHSARRLGAAFQKVNFLRDLGQDGQELGRSYFPGVDPLHLTEEQKAALLLDLRADLDAALEGLRRLPGTARRAVALAHSLFSELADRIAACPAEVLVTTRIRVPTHVKLRLAAAAMAGTGPAFARDGARLPAQGEGRAA</sequence>
<dbReference type="Proteomes" id="UP001500432">
    <property type="component" value="Unassembled WGS sequence"/>
</dbReference>
<dbReference type="SFLD" id="SFLDG01212">
    <property type="entry name" value="Phytoene_synthase_like"/>
    <property type="match status" value="1"/>
</dbReference>
<dbReference type="EMBL" id="BAAAQW010000006">
    <property type="protein sequence ID" value="GAA2201288.1"/>
    <property type="molecule type" value="Genomic_DNA"/>
</dbReference>
<dbReference type="RefSeq" id="WP_344300079.1">
    <property type="nucleotide sequence ID" value="NZ_BAAAQW010000006.1"/>
</dbReference>
<dbReference type="Pfam" id="PF00494">
    <property type="entry name" value="SQS_PSY"/>
    <property type="match status" value="1"/>
</dbReference>
<dbReference type="SUPFAM" id="SSF48576">
    <property type="entry name" value="Terpenoid synthases"/>
    <property type="match status" value="1"/>
</dbReference>
<accession>A0ABN3BWK0</accession>
<dbReference type="InterPro" id="IPR019845">
    <property type="entry name" value="Squalene/phytoene_synthase_CS"/>
</dbReference>
<comment type="caution">
    <text evidence="3">The sequence shown here is derived from an EMBL/GenBank/DDBJ whole genome shotgun (WGS) entry which is preliminary data.</text>
</comment>
<dbReference type="PROSITE" id="PS01045">
    <property type="entry name" value="SQUALEN_PHYTOEN_SYN_2"/>
    <property type="match status" value="1"/>
</dbReference>
<dbReference type="Gene3D" id="1.10.600.10">
    <property type="entry name" value="Farnesyl Diphosphate Synthase"/>
    <property type="match status" value="1"/>
</dbReference>
<evidence type="ECO:0000256" key="2">
    <source>
        <dbReference type="ARBA" id="ARBA00022679"/>
    </source>
</evidence>
<keyword evidence="2" id="KW-0808">Transferase</keyword>
<name>A0ABN3BWK0_9MICC</name>
<evidence type="ECO:0000256" key="1">
    <source>
        <dbReference type="ARBA" id="ARBA00004684"/>
    </source>
</evidence>
<reference evidence="3 4" key="1">
    <citation type="journal article" date="2019" name="Int. J. Syst. Evol. Microbiol.">
        <title>The Global Catalogue of Microorganisms (GCM) 10K type strain sequencing project: providing services to taxonomists for standard genome sequencing and annotation.</title>
        <authorList>
            <consortium name="The Broad Institute Genomics Platform"/>
            <consortium name="The Broad Institute Genome Sequencing Center for Infectious Disease"/>
            <person name="Wu L."/>
            <person name="Ma J."/>
        </authorList>
    </citation>
    <scope>NUCLEOTIDE SEQUENCE [LARGE SCALE GENOMIC DNA]</scope>
    <source>
        <strain evidence="3 4">JCM 16034</strain>
    </source>
</reference>
<gene>
    <name evidence="3" type="ORF">GCM10009849_25180</name>
</gene>
<dbReference type="InterPro" id="IPR002060">
    <property type="entry name" value="Squ/phyt_synthse"/>
</dbReference>
<dbReference type="InterPro" id="IPR008949">
    <property type="entry name" value="Isoprenoid_synthase_dom_sf"/>
</dbReference>
<dbReference type="PANTHER" id="PTHR31480">
    <property type="entry name" value="BIFUNCTIONAL LYCOPENE CYCLASE/PHYTOENE SYNTHASE"/>
    <property type="match status" value="1"/>
</dbReference>
<organism evidence="3 4">
    <name type="scientific">Sinomonas flava</name>
    <dbReference type="NCBI Taxonomy" id="496857"/>
    <lineage>
        <taxon>Bacteria</taxon>
        <taxon>Bacillati</taxon>
        <taxon>Actinomycetota</taxon>
        <taxon>Actinomycetes</taxon>
        <taxon>Micrococcales</taxon>
        <taxon>Micrococcaceae</taxon>
        <taxon>Sinomonas</taxon>
    </lineage>
</organism>
<proteinExistence type="predicted"/>
<comment type="pathway">
    <text evidence="1">Carotenoid biosynthesis; phytoene biosynthesis.</text>
</comment>
<evidence type="ECO:0000313" key="3">
    <source>
        <dbReference type="EMBL" id="GAA2201288.1"/>
    </source>
</evidence>
<dbReference type="SFLD" id="SFLDS00005">
    <property type="entry name" value="Isoprenoid_Synthase_Type_I"/>
    <property type="match status" value="1"/>
</dbReference>
<keyword evidence="4" id="KW-1185">Reference proteome</keyword>
<protein>
    <submittedName>
        <fullName evidence="3">Squalene/phytoene synthase family protein</fullName>
    </submittedName>
</protein>
<dbReference type="SFLD" id="SFLDG01018">
    <property type="entry name" value="Squalene/Phytoene_Synthase_Lik"/>
    <property type="match status" value="1"/>
</dbReference>
<evidence type="ECO:0000313" key="4">
    <source>
        <dbReference type="Proteomes" id="UP001500432"/>
    </source>
</evidence>